<reference evidence="1 2" key="1">
    <citation type="submission" date="2020-08" db="EMBL/GenBank/DDBJ databases">
        <title>Genomic Encyclopedia of Type Strains, Phase IV (KMG-V): Genome sequencing to study the core and pangenomes of soil and plant-associated prokaryotes.</title>
        <authorList>
            <person name="Whitman W."/>
        </authorList>
    </citation>
    <scope>NUCLEOTIDE SEQUENCE [LARGE SCALE GENOMIC DNA]</scope>
    <source>
        <strain evidence="1 2">X5P2</strain>
    </source>
</reference>
<comment type="caution">
    <text evidence="1">The sequence shown here is derived from an EMBL/GenBank/DDBJ whole genome shotgun (WGS) entry which is preliminary data.</text>
</comment>
<evidence type="ECO:0000313" key="2">
    <source>
        <dbReference type="Proteomes" id="UP000535182"/>
    </source>
</evidence>
<dbReference type="Proteomes" id="UP000535182">
    <property type="component" value="Unassembled WGS sequence"/>
</dbReference>
<sequence length="163" mass="18157">MSCTRRITLMSVVFSHSLPYMRGHSASALAPSRGKLCVRFSPLDRMRSFYTQGLLTAQMQCRSHHGTTIWSDRDSQSRLLRPCRSVPHIEYGIYEKACVISSPASERCSSARSSESFRTELGTRALRCGRYVTVKSRETGSKGYRDVCASPHTMKASVNSVPG</sequence>
<protein>
    <submittedName>
        <fullName evidence="1">Uncharacterized protein</fullName>
    </submittedName>
</protein>
<gene>
    <name evidence="1" type="ORF">HDF14_005372</name>
</gene>
<dbReference type="AlphaFoldDB" id="A0A9X0QK32"/>
<evidence type="ECO:0000313" key="1">
    <source>
        <dbReference type="EMBL" id="MBB5331723.1"/>
    </source>
</evidence>
<proteinExistence type="predicted"/>
<dbReference type="EMBL" id="JACHEB010000017">
    <property type="protein sequence ID" value="MBB5331723.1"/>
    <property type="molecule type" value="Genomic_DNA"/>
</dbReference>
<keyword evidence="2" id="KW-1185">Reference proteome</keyword>
<accession>A0A9X0QK32</accession>
<name>A0A9X0QK32_9BACT</name>
<organism evidence="1 2">
    <name type="scientific">Tunturiibacter gelidiferens</name>
    <dbReference type="NCBI Taxonomy" id="3069689"/>
    <lineage>
        <taxon>Bacteria</taxon>
        <taxon>Pseudomonadati</taxon>
        <taxon>Acidobacteriota</taxon>
        <taxon>Terriglobia</taxon>
        <taxon>Terriglobales</taxon>
        <taxon>Acidobacteriaceae</taxon>
        <taxon>Tunturiibacter</taxon>
    </lineage>
</organism>